<dbReference type="AlphaFoldDB" id="A0A0U5GWI7"/>
<dbReference type="PANTHER" id="PTHR10357">
    <property type="entry name" value="ALPHA-AMYLASE FAMILY MEMBER"/>
    <property type="match status" value="1"/>
</dbReference>
<evidence type="ECO:0000259" key="14">
    <source>
        <dbReference type="Pfam" id="PF09260"/>
    </source>
</evidence>
<dbReference type="FunFam" id="2.60.40.1180:FF:000037">
    <property type="entry name" value="Alpha-amylase A"/>
    <property type="match status" value="1"/>
</dbReference>
<keyword evidence="5" id="KW-0479">Metal-binding</keyword>
<keyword evidence="9" id="KW-1015">Disulfide bond</keyword>
<dbReference type="SUPFAM" id="SSF51445">
    <property type="entry name" value="(Trans)glycosidases"/>
    <property type="match status" value="1"/>
</dbReference>
<keyword evidence="6" id="KW-0732">Signal</keyword>
<evidence type="ECO:0000256" key="4">
    <source>
        <dbReference type="ARBA" id="ARBA00012595"/>
    </source>
</evidence>
<dbReference type="PANTHER" id="PTHR10357:SF215">
    <property type="entry name" value="ALPHA-AMYLASE 1"/>
    <property type="match status" value="1"/>
</dbReference>
<proteinExistence type="inferred from homology"/>
<evidence type="ECO:0000256" key="1">
    <source>
        <dbReference type="ARBA" id="ARBA00000548"/>
    </source>
</evidence>
<keyword evidence="12" id="KW-0326">Glycosidase</keyword>
<dbReference type="STRING" id="454130.A0A0U5GWI7"/>
<dbReference type="InterPro" id="IPR006047">
    <property type="entry name" value="GH13_cat_dom"/>
</dbReference>
<dbReference type="EC" id="3.2.1.1" evidence="4"/>
<accession>A0A0U5GWI7</accession>
<comment type="catalytic activity">
    <reaction evidence="1">
        <text>Endohydrolysis of (1-&gt;4)-alpha-D-glucosidic linkages in polysaccharides containing three or more (1-&gt;4)-alpha-linked D-glucose units.</text>
        <dbReference type="EC" id="3.2.1.1"/>
    </reaction>
</comment>
<dbReference type="OMA" id="NREVTWL"/>
<dbReference type="EMBL" id="CDMC01000005">
    <property type="protein sequence ID" value="CEL05396.1"/>
    <property type="molecule type" value="Genomic_DNA"/>
</dbReference>
<dbReference type="GO" id="GO:0004556">
    <property type="term" value="F:alpha-amylase activity"/>
    <property type="evidence" value="ECO:0007669"/>
    <property type="project" value="UniProtKB-EC"/>
</dbReference>
<dbReference type="Pfam" id="PF09260">
    <property type="entry name" value="A_amylase_dom_C"/>
    <property type="match status" value="1"/>
</dbReference>
<keyword evidence="7" id="KW-0378">Hydrolase</keyword>
<keyword evidence="16" id="KW-1185">Reference proteome</keyword>
<organism evidence="15 16">
    <name type="scientific">Aspergillus calidoustus</name>
    <dbReference type="NCBI Taxonomy" id="454130"/>
    <lineage>
        <taxon>Eukaryota</taxon>
        <taxon>Fungi</taxon>
        <taxon>Dikarya</taxon>
        <taxon>Ascomycota</taxon>
        <taxon>Pezizomycotina</taxon>
        <taxon>Eurotiomycetes</taxon>
        <taxon>Eurotiomycetidae</taxon>
        <taxon>Eurotiales</taxon>
        <taxon>Aspergillaceae</taxon>
        <taxon>Aspergillus</taxon>
        <taxon>Aspergillus subgen. Nidulantes</taxon>
    </lineage>
</organism>
<dbReference type="InterPro" id="IPR017853">
    <property type="entry name" value="GH"/>
</dbReference>
<gene>
    <name evidence="15" type="ORF">ASPCAL06514</name>
</gene>
<keyword evidence="10" id="KW-0325">Glycoprotein</keyword>
<evidence type="ECO:0000256" key="5">
    <source>
        <dbReference type="ARBA" id="ARBA00022723"/>
    </source>
</evidence>
<evidence type="ECO:0000313" key="16">
    <source>
        <dbReference type="Proteomes" id="UP000054771"/>
    </source>
</evidence>
<dbReference type="GO" id="GO:0016052">
    <property type="term" value="P:carbohydrate catabolic process"/>
    <property type="evidence" value="ECO:0007669"/>
    <property type="project" value="InterPro"/>
</dbReference>
<keyword evidence="11" id="KW-0119">Carbohydrate metabolism</keyword>
<dbReference type="InterPro" id="IPR013780">
    <property type="entry name" value="Glyco_hydro_b"/>
</dbReference>
<evidence type="ECO:0000313" key="15">
    <source>
        <dbReference type="EMBL" id="CEL05396.1"/>
    </source>
</evidence>
<evidence type="ECO:0000259" key="13">
    <source>
        <dbReference type="Pfam" id="PF00128"/>
    </source>
</evidence>
<keyword evidence="8" id="KW-0106">Calcium</keyword>
<feature type="domain" description="Alpha-amylase" evidence="14">
    <location>
        <begin position="112"/>
        <end position="201"/>
    </location>
</feature>
<evidence type="ECO:0000256" key="10">
    <source>
        <dbReference type="ARBA" id="ARBA00023180"/>
    </source>
</evidence>
<dbReference type="Gene3D" id="3.20.20.80">
    <property type="entry name" value="Glycosidases"/>
    <property type="match status" value="1"/>
</dbReference>
<dbReference type="OrthoDB" id="204980at2759"/>
<protein>
    <recommendedName>
        <fullName evidence="4">alpha-amylase</fullName>
        <ecNumber evidence="4">3.2.1.1</ecNumber>
    </recommendedName>
</protein>
<comment type="similarity">
    <text evidence="3">Belongs to the glycosyl hydrolase 13 family.</text>
</comment>
<dbReference type="InterPro" id="IPR015340">
    <property type="entry name" value="A_amylase_C_dom"/>
</dbReference>
<evidence type="ECO:0000256" key="12">
    <source>
        <dbReference type="ARBA" id="ARBA00023295"/>
    </source>
</evidence>
<sequence>MIETVKYTCADSTLLGNFIENHDNPRFASYTNDMSLAKNVAAFLILSDGIPMIYAGQEQHYSGGSDPYNREVTWLSGYSTESELYKLVAASNAIRTHAIGQDEGYLTYMNWPIYQDDSTIAMRKGYDGTQIITVLTNAGADGSSYTLSLPNTGYEAGLELTEIYSCTSLTVDSDGSVPVPMKGGLPRVLYPNAGLEGSGICQ</sequence>
<evidence type="ECO:0000256" key="2">
    <source>
        <dbReference type="ARBA" id="ARBA00001913"/>
    </source>
</evidence>
<evidence type="ECO:0000256" key="6">
    <source>
        <dbReference type="ARBA" id="ARBA00022729"/>
    </source>
</evidence>
<evidence type="ECO:0000256" key="11">
    <source>
        <dbReference type="ARBA" id="ARBA00023277"/>
    </source>
</evidence>
<name>A0A0U5GWI7_ASPCI</name>
<dbReference type="SUPFAM" id="SSF51011">
    <property type="entry name" value="Glycosyl hydrolase domain"/>
    <property type="match status" value="1"/>
</dbReference>
<evidence type="ECO:0000256" key="9">
    <source>
        <dbReference type="ARBA" id="ARBA00023157"/>
    </source>
</evidence>
<dbReference type="GO" id="GO:0005509">
    <property type="term" value="F:calcium ion binding"/>
    <property type="evidence" value="ECO:0007669"/>
    <property type="project" value="InterPro"/>
</dbReference>
<evidence type="ECO:0000256" key="7">
    <source>
        <dbReference type="ARBA" id="ARBA00022801"/>
    </source>
</evidence>
<comment type="cofactor">
    <cofactor evidence="2">
        <name>Ca(2+)</name>
        <dbReference type="ChEBI" id="CHEBI:29108"/>
    </cofactor>
</comment>
<evidence type="ECO:0000256" key="3">
    <source>
        <dbReference type="ARBA" id="ARBA00008061"/>
    </source>
</evidence>
<evidence type="ECO:0000256" key="8">
    <source>
        <dbReference type="ARBA" id="ARBA00022837"/>
    </source>
</evidence>
<reference evidence="16" key="1">
    <citation type="journal article" date="2016" name="Genome Announc.">
        <title>Draft genome sequences of fungus Aspergillus calidoustus.</title>
        <authorList>
            <person name="Horn F."/>
            <person name="Linde J."/>
            <person name="Mattern D.J."/>
            <person name="Walther G."/>
            <person name="Guthke R."/>
            <person name="Scherlach K."/>
            <person name="Martin K."/>
            <person name="Brakhage A.A."/>
            <person name="Petzke L."/>
            <person name="Valiante V."/>
        </authorList>
    </citation>
    <scope>NUCLEOTIDE SEQUENCE [LARGE SCALE GENOMIC DNA]</scope>
    <source>
        <strain evidence="16">SF006504</strain>
    </source>
</reference>
<dbReference type="Proteomes" id="UP000054771">
    <property type="component" value="Unassembled WGS sequence"/>
</dbReference>
<dbReference type="Pfam" id="PF00128">
    <property type="entry name" value="Alpha-amylase"/>
    <property type="match status" value="1"/>
</dbReference>
<dbReference type="Gene3D" id="2.60.40.1180">
    <property type="entry name" value="Golgi alpha-mannosidase II"/>
    <property type="match status" value="1"/>
</dbReference>
<feature type="domain" description="Glycosyl hydrolase family 13 catalytic" evidence="13">
    <location>
        <begin position="2"/>
        <end position="79"/>
    </location>
</feature>